<dbReference type="OrthoDB" id="1449138at2"/>
<gene>
    <name evidence="1" type="ORF">FOT42_001510</name>
</gene>
<sequence length="111" mass="12433">MMSIDPYKRILTLGSLLMVVAILAPSFIKLGHALHGHNQEKQCLAQGVNHIHDVVLDCDFQDFTLVNKIFFNTAFHYTALNAPKIGHIPTVYAFIFEPVEGVMRTLRAPPC</sequence>
<evidence type="ECO:0000313" key="2">
    <source>
        <dbReference type="Proteomes" id="UP000319204"/>
    </source>
</evidence>
<evidence type="ECO:0000313" key="1">
    <source>
        <dbReference type="EMBL" id="KAB5491653.1"/>
    </source>
</evidence>
<comment type="caution">
    <text evidence="1">The sequence shown here is derived from an EMBL/GenBank/DDBJ whole genome shotgun (WGS) entry which is preliminary data.</text>
</comment>
<dbReference type="EMBL" id="VNIK02000001">
    <property type="protein sequence ID" value="KAB5491653.1"/>
    <property type="molecule type" value="Genomic_DNA"/>
</dbReference>
<reference evidence="1" key="1">
    <citation type="submission" date="2019-10" db="EMBL/GenBank/DDBJ databases">
        <title>Muricauda hadale sp. nov., a piezophilic bacterium isolated from hadopelagic water of the Mariana Trench.</title>
        <authorList>
            <person name="Wei Y."/>
        </authorList>
    </citation>
    <scope>NUCLEOTIDE SEQUENCE [LARGE SCALE GENOMIC DNA]</scope>
    <source>
        <strain evidence="1">MT-229</strain>
    </source>
</reference>
<protein>
    <submittedName>
        <fullName evidence="1">Uncharacterized protein</fullName>
    </submittedName>
</protein>
<keyword evidence="2" id="KW-1185">Reference proteome</keyword>
<organism evidence="1 2">
    <name type="scientific">Flagellimonas hadalis</name>
    <dbReference type="NCBI Taxonomy" id="2597517"/>
    <lineage>
        <taxon>Bacteria</taxon>
        <taxon>Pseudomonadati</taxon>
        <taxon>Bacteroidota</taxon>
        <taxon>Flavobacteriia</taxon>
        <taxon>Flavobacteriales</taxon>
        <taxon>Flavobacteriaceae</taxon>
        <taxon>Flagellimonas</taxon>
    </lineage>
</organism>
<dbReference type="AlphaFoldDB" id="A0A5N5IWZ1"/>
<name>A0A5N5IWZ1_9FLAO</name>
<accession>A0A5N5IWZ1</accession>
<proteinExistence type="predicted"/>
<dbReference type="RefSeq" id="WP_151888803.1">
    <property type="nucleotide sequence ID" value="NZ_VNIK02000001.1"/>
</dbReference>
<dbReference type="Proteomes" id="UP000319204">
    <property type="component" value="Unassembled WGS sequence"/>
</dbReference>